<feature type="compositionally biased region" description="Low complexity" evidence="7">
    <location>
        <begin position="24"/>
        <end position="37"/>
    </location>
</feature>
<protein>
    <recommendedName>
        <fullName evidence="9">DUF1907 domain-containing protein</fullName>
    </recommendedName>
</protein>
<feature type="transmembrane region" description="Helical" evidence="8">
    <location>
        <begin position="319"/>
        <end position="336"/>
    </location>
</feature>
<evidence type="ECO:0000313" key="11">
    <source>
        <dbReference type="Proteomes" id="UP000541610"/>
    </source>
</evidence>
<dbReference type="AlphaFoldDB" id="A0A7J6NRP9"/>
<evidence type="ECO:0000256" key="4">
    <source>
        <dbReference type="ARBA" id="ARBA00022801"/>
    </source>
</evidence>
<evidence type="ECO:0000256" key="6">
    <source>
        <dbReference type="ARBA" id="ARBA00023242"/>
    </source>
</evidence>
<evidence type="ECO:0000256" key="3">
    <source>
        <dbReference type="ARBA" id="ARBA00022723"/>
    </source>
</evidence>
<feature type="domain" description="DUF1907" evidence="9">
    <location>
        <begin position="2"/>
        <end position="256"/>
    </location>
</feature>
<feature type="transmembrane region" description="Helical" evidence="8">
    <location>
        <begin position="292"/>
        <end position="313"/>
    </location>
</feature>
<evidence type="ECO:0000256" key="2">
    <source>
        <dbReference type="ARBA" id="ARBA00011245"/>
    </source>
</evidence>
<feature type="transmembrane region" description="Helical" evidence="8">
    <location>
        <begin position="348"/>
        <end position="365"/>
    </location>
</feature>
<comment type="subcellular location">
    <subcellularLocation>
        <location evidence="1">Nucleus</location>
    </subcellularLocation>
</comment>
<evidence type="ECO:0000313" key="10">
    <source>
        <dbReference type="EMBL" id="KAF4686266.1"/>
    </source>
</evidence>
<comment type="caution">
    <text evidence="10">The sequence shown here is derived from an EMBL/GenBank/DDBJ whole genome shotgun (WGS) entry which is preliminary data.</text>
</comment>
<evidence type="ECO:0000256" key="1">
    <source>
        <dbReference type="ARBA" id="ARBA00004123"/>
    </source>
</evidence>
<dbReference type="Proteomes" id="UP000541610">
    <property type="component" value="Unassembled WGS sequence"/>
</dbReference>
<evidence type="ECO:0000256" key="5">
    <source>
        <dbReference type="ARBA" id="ARBA00022833"/>
    </source>
</evidence>
<dbReference type="SUPFAM" id="SSF117856">
    <property type="entry name" value="AF0104/ALDC/Ptd012-like"/>
    <property type="match status" value="1"/>
</dbReference>
<dbReference type="GO" id="GO:0016788">
    <property type="term" value="F:hydrolase activity, acting on ester bonds"/>
    <property type="evidence" value="ECO:0007669"/>
    <property type="project" value="TreeGrafter"/>
</dbReference>
<dbReference type="PANTHER" id="PTHR13204">
    <property type="entry name" value="PTD012 PROTEIN"/>
    <property type="match status" value="1"/>
</dbReference>
<sequence>MRQIASIVDNHGHMDGDAESTVYPPSSTGSSTAGSPTERSAHHNQQLPHLEFHILGAGACAYSVTGQNGELAINCAEEGEPHTACGVVCEDSMPEKKNYHSYLSGPLCNVFKCTGAPGKVLRVHAAARMDPEVGSDIVETMKSILEAAFPRTVLGLGGVVLVKKGKVMIHVMHDFTVKPIRSQKFIDSEWLRMKEADTPFTNYTVFVTNPPAELDLRPSHTHGFNDKVAGHYHYDTTPLRVEYECYLQLADSIYRVDRVPQSPDFEMDFLAPFCATMMMLNWKVFMVTSSKAVLGIWLGIGNACLVHVIASAIDDGPWCRMWSLLLFLPESWFWALSFQPTNTKLSDWIMPQGIFTLSTLGGMFYPPGDLYMCLAVAGIWVTFGFVVTCGVVTLLKFTHLLPQPGPSPIAQFADAAANVFEHESGRFPDVTFGCEAAATYYNDLDVAVERLFSNNFRDCANGNAEVSSYDLDDQARHCQSYLLECIAKSNAECARGHIEFPSAGELLRFHYAVGTMLYVAMLTEAFRKALIEEIIEATRQRKLQNAETASMTVTRLAKKLMKGVVGWWKKPFWNDNEGTHTFWERFQYPIRQQCCYVFVCLPMVVGTVYSANVGYHGFCSVIPTFVCFMPTAGASLV</sequence>
<keyword evidence="6" id="KW-0539">Nucleus</keyword>
<keyword evidence="8" id="KW-0472">Membrane</keyword>
<dbReference type="PANTHER" id="PTHR13204:SF1">
    <property type="entry name" value="ESTER HYDROLASE C11ORF54"/>
    <property type="match status" value="1"/>
</dbReference>
<keyword evidence="8" id="KW-1133">Transmembrane helix</keyword>
<evidence type="ECO:0000259" key="9">
    <source>
        <dbReference type="SMART" id="SM01168"/>
    </source>
</evidence>
<evidence type="ECO:0000256" key="7">
    <source>
        <dbReference type="SAM" id="MobiDB-lite"/>
    </source>
</evidence>
<feature type="region of interest" description="Disordered" evidence="7">
    <location>
        <begin position="1"/>
        <end position="44"/>
    </location>
</feature>
<name>A0A7J6NRP9_PEROL</name>
<keyword evidence="3" id="KW-0479">Metal-binding</keyword>
<reference evidence="10 11" key="1">
    <citation type="submission" date="2020-04" db="EMBL/GenBank/DDBJ databases">
        <title>Perkinsus olseni comparative genomics.</title>
        <authorList>
            <person name="Bogema D.R."/>
        </authorList>
    </citation>
    <scope>NUCLEOTIDE SEQUENCE [LARGE SCALE GENOMIC DNA]</scope>
    <source>
        <strain evidence="10">00978-12</strain>
    </source>
</reference>
<keyword evidence="5" id="KW-0862">Zinc</keyword>
<dbReference type="InterPro" id="IPR015021">
    <property type="entry name" value="C11orf54_DUF1907"/>
</dbReference>
<dbReference type="EMBL" id="JABANP010000228">
    <property type="protein sequence ID" value="KAF4686266.1"/>
    <property type="molecule type" value="Genomic_DNA"/>
</dbReference>
<dbReference type="OrthoDB" id="434337at2759"/>
<dbReference type="SMART" id="SM01168">
    <property type="entry name" value="DUF1907"/>
    <property type="match status" value="1"/>
</dbReference>
<organism evidence="10 11">
    <name type="scientific">Perkinsus olseni</name>
    <name type="common">Perkinsus atlanticus</name>
    <dbReference type="NCBI Taxonomy" id="32597"/>
    <lineage>
        <taxon>Eukaryota</taxon>
        <taxon>Sar</taxon>
        <taxon>Alveolata</taxon>
        <taxon>Perkinsozoa</taxon>
        <taxon>Perkinsea</taxon>
        <taxon>Perkinsida</taxon>
        <taxon>Perkinsidae</taxon>
        <taxon>Perkinsus</taxon>
    </lineage>
</organism>
<gene>
    <name evidence="10" type="ORF">FOZ60_005460</name>
</gene>
<keyword evidence="8" id="KW-0812">Transmembrane</keyword>
<accession>A0A7J6NRP9</accession>
<feature type="transmembrane region" description="Helical" evidence="8">
    <location>
        <begin position="371"/>
        <end position="395"/>
    </location>
</feature>
<dbReference type="GO" id="GO:0008270">
    <property type="term" value="F:zinc ion binding"/>
    <property type="evidence" value="ECO:0007669"/>
    <property type="project" value="TreeGrafter"/>
</dbReference>
<proteinExistence type="predicted"/>
<comment type="subunit">
    <text evidence="2">Monomer.</text>
</comment>
<dbReference type="GO" id="GO:0005634">
    <property type="term" value="C:nucleus"/>
    <property type="evidence" value="ECO:0007669"/>
    <property type="project" value="UniProtKB-SubCell"/>
</dbReference>
<keyword evidence="4" id="KW-0378">Hydrolase</keyword>
<evidence type="ECO:0000256" key="8">
    <source>
        <dbReference type="SAM" id="Phobius"/>
    </source>
</evidence>
<dbReference type="Pfam" id="PF08925">
    <property type="entry name" value="DUF1907"/>
    <property type="match status" value="1"/>
</dbReference>